<accession>A0A0C3BRC9</accession>
<evidence type="ECO:0000313" key="4">
    <source>
        <dbReference type="Proteomes" id="UP000053424"/>
    </source>
</evidence>
<dbReference type="Pfam" id="PF12937">
    <property type="entry name" value="F-box-like"/>
    <property type="match status" value="1"/>
</dbReference>
<evidence type="ECO:0000313" key="3">
    <source>
        <dbReference type="EMBL" id="KIM39220.1"/>
    </source>
</evidence>
<keyword evidence="4" id="KW-1185">Reference proteome</keyword>
<feature type="region of interest" description="Disordered" evidence="1">
    <location>
        <begin position="1"/>
        <end position="56"/>
    </location>
</feature>
<proteinExistence type="predicted"/>
<reference evidence="3 4" key="1">
    <citation type="submission" date="2014-04" db="EMBL/GenBank/DDBJ databases">
        <authorList>
            <consortium name="DOE Joint Genome Institute"/>
            <person name="Kuo A."/>
            <person name="Gay G."/>
            <person name="Dore J."/>
            <person name="Kohler A."/>
            <person name="Nagy L.G."/>
            <person name="Floudas D."/>
            <person name="Copeland A."/>
            <person name="Barry K.W."/>
            <person name="Cichocki N."/>
            <person name="Veneault-Fourrey C."/>
            <person name="LaButti K."/>
            <person name="Lindquist E.A."/>
            <person name="Lipzen A."/>
            <person name="Lundell T."/>
            <person name="Morin E."/>
            <person name="Murat C."/>
            <person name="Sun H."/>
            <person name="Tunlid A."/>
            <person name="Henrissat B."/>
            <person name="Grigoriev I.V."/>
            <person name="Hibbett D.S."/>
            <person name="Martin F."/>
            <person name="Nordberg H.P."/>
            <person name="Cantor M.N."/>
            <person name="Hua S.X."/>
        </authorList>
    </citation>
    <scope>NUCLEOTIDE SEQUENCE [LARGE SCALE GENOMIC DNA]</scope>
    <source>
        <strain evidence="4">h7</strain>
    </source>
</reference>
<sequence length="382" mass="44069">MKKGSRSLNSKGSLEMKKAEESSVPETGPPSNASNKSSRRRKLPGSPSPVRENTTGLAILPDELLLEILSYYPESEPDPNEEYSKEDADAHFARRERLITLSQTCRNLRRFLRPYVWRRIEVFTGMRVSAGEVLDNQEKLALELLRQLEIVTIRDSELAEYVNVVNVVVEDHHVRNVLRELTRCLAIFPNMHTLKLDLKIPAHPFDQVITYGFGRHKSFPQIRSITLRSYCCASLLRFVPNVRNIYFIAPKESQPESHLLAYASCCPRLENIRILVPFNFTQLAARFVEQFPNIRDLTLQFTYGNFTQIDLSSISNYRDLKIVRMDVLHPMDSQIWEGYRSQVKDALLDIQNGDKEEKTIVVRVESQPKEVITLPWPPIFKL</sequence>
<gene>
    <name evidence="3" type="ORF">M413DRAFT_447176</name>
</gene>
<feature type="domain" description="F-box" evidence="2">
    <location>
        <begin position="58"/>
        <end position="120"/>
    </location>
</feature>
<feature type="compositionally biased region" description="Polar residues" evidence="1">
    <location>
        <begin position="1"/>
        <end position="12"/>
    </location>
</feature>
<dbReference type="Proteomes" id="UP000053424">
    <property type="component" value="Unassembled WGS sequence"/>
</dbReference>
<dbReference type="EMBL" id="KN831786">
    <property type="protein sequence ID" value="KIM39220.1"/>
    <property type="molecule type" value="Genomic_DNA"/>
</dbReference>
<evidence type="ECO:0000256" key="1">
    <source>
        <dbReference type="SAM" id="MobiDB-lite"/>
    </source>
</evidence>
<dbReference type="InterPro" id="IPR001810">
    <property type="entry name" value="F-box_dom"/>
</dbReference>
<dbReference type="AlphaFoldDB" id="A0A0C3BRC9"/>
<name>A0A0C3BRC9_HEBCY</name>
<dbReference type="OrthoDB" id="2891411at2759"/>
<dbReference type="HOGENOM" id="CLU_063711_0_0_1"/>
<organism evidence="3 4">
    <name type="scientific">Hebeloma cylindrosporum</name>
    <dbReference type="NCBI Taxonomy" id="76867"/>
    <lineage>
        <taxon>Eukaryota</taxon>
        <taxon>Fungi</taxon>
        <taxon>Dikarya</taxon>
        <taxon>Basidiomycota</taxon>
        <taxon>Agaricomycotina</taxon>
        <taxon>Agaricomycetes</taxon>
        <taxon>Agaricomycetidae</taxon>
        <taxon>Agaricales</taxon>
        <taxon>Agaricineae</taxon>
        <taxon>Hymenogastraceae</taxon>
        <taxon>Hebeloma</taxon>
    </lineage>
</organism>
<evidence type="ECO:0000259" key="2">
    <source>
        <dbReference type="Pfam" id="PF12937"/>
    </source>
</evidence>
<protein>
    <recommendedName>
        <fullName evidence="2">F-box domain-containing protein</fullName>
    </recommendedName>
</protein>
<reference evidence="4" key="2">
    <citation type="submission" date="2015-01" db="EMBL/GenBank/DDBJ databases">
        <title>Evolutionary Origins and Diversification of the Mycorrhizal Mutualists.</title>
        <authorList>
            <consortium name="DOE Joint Genome Institute"/>
            <consortium name="Mycorrhizal Genomics Consortium"/>
            <person name="Kohler A."/>
            <person name="Kuo A."/>
            <person name="Nagy L.G."/>
            <person name="Floudas D."/>
            <person name="Copeland A."/>
            <person name="Barry K.W."/>
            <person name="Cichocki N."/>
            <person name="Veneault-Fourrey C."/>
            <person name="LaButti K."/>
            <person name="Lindquist E.A."/>
            <person name="Lipzen A."/>
            <person name="Lundell T."/>
            <person name="Morin E."/>
            <person name="Murat C."/>
            <person name="Riley R."/>
            <person name="Ohm R."/>
            <person name="Sun H."/>
            <person name="Tunlid A."/>
            <person name="Henrissat B."/>
            <person name="Grigoriev I.V."/>
            <person name="Hibbett D.S."/>
            <person name="Martin F."/>
        </authorList>
    </citation>
    <scope>NUCLEOTIDE SEQUENCE [LARGE SCALE GENOMIC DNA]</scope>
    <source>
        <strain evidence="4">h7</strain>
    </source>
</reference>